<organism evidence="3 4">
    <name type="scientific">Candidatus Danuiimicrobium aquiferis</name>
    <dbReference type="NCBI Taxonomy" id="1801832"/>
    <lineage>
        <taxon>Bacteria</taxon>
        <taxon>Pseudomonadati</taxon>
        <taxon>Candidatus Omnitrophota</taxon>
        <taxon>Candidatus Danuiimicrobium</taxon>
    </lineage>
</organism>
<feature type="domain" description="Doubled CXXCH motif" evidence="2">
    <location>
        <begin position="47"/>
        <end position="90"/>
    </location>
</feature>
<dbReference type="EMBL" id="MHFR01000063">
    <property type="protein sequence ID" value="OGW95482.1"/>
    <property type="molecule type" value="Genomic_DNA"/>
</dbReference>
<evidence type="ECO:0000256" key="1">
    <source>
        <dbReference type="ARBA" id="ARBA00022729"/>
    </source>
</evidence>
<dbReference type="GO" id="GO:0016491">
    <property type="term" value="F:oxidoreductase activity"/>
    <property type="evidence" value="ECO:0007669"/>
    <property type="project" value="TreeGrafter"/>
</dbReference>
<dbReference type="PANTHER" id="PTHR35038">
    <property type="entry name" value="DISSIMILATORY SULFITE REDUCTASE SIRA"/>
    <property type="match status" value="1"/>
</dbReference>
<dbReference type="NCBIfam" id="TIGR01905">
    <property type="entry name" value="paired_CXXCH_1"/>
    <property type="match status" value="2"/>
</dbReference>
<proteinExistence type="predicted"/>
<evidence type="ECO:0000313" key="3">
    <source>
        <dbReference type="EMBL" id="OGW95482.1"/>
    </source>
</evidence>
<dbReference type="Gene3D" id="3.90.10.10">
    <property type="entry name" value="Cytochrome C3"/>
    <property type="match status" value="1"/>
</dbReference>
<evidence type="ECO:0000259" key="2">
    <source>
        <dbReference type="Pfam" id="PF09699"/>
    </source>
</evidence>
<dbReference type="Pfam" id="PF09699">
    <property type="entry name" value="Paired_CXXCH_1"/>
    <property type="match status" value="2"/>
</dbReference>
<accession>A0A1G1KRP6</accession>
<dbReference type="InterPro" id="IPR010177">
    <property type="entry name" value="Paired_CXXCH_1"/>
</dbReference>
<sequence length="174" mass="19026">MCHGAGSLHVDGGGGKGNHIINPSKDPKACMACHTDKEAQFKMPFRHPVLEGRMSCTDCHSPHGQEVRPWSAVSVENINEVCFKCHKDQRGPFVVEHPALRDGCTTCHDVHGSINDKMLIARDVTLCLKCHTQQNWPTVGNTAHTSSRINAGACWSSACHVAVHGSNFDDHLRN</sequence>
<dbReference type="InterPro" id="IPR051829">
    <property type="entry name" value="Multiheme_Cytochr_ET"/>
</dbReference>
<protein>
    <recommendedName>
        <fullName evidence="2">Doubled CXXCH motif domain-containing protein</fullName>
    </recommendedName>
</protein>
<evidence type="ECO:0000313" key="4">
    <source>
        <dbReference type="Proteomes" id="UP000178187"/>
    </source>
</evidence>
<reference evidence="3 4" key="1">
    <citation type="journal article" date="2016" name="Nat. Commun.">
        <title>Thousands of microbial genomes shed light on interconnected biogeochemical processes in an aquifer system.</title>
        <authorList>
            <person name="Anantharaman K."/>
            <person name="Brown C.T."/>
            <person name="Hug L.A."/>
            <person name="Sharon I."/>
            <person name="Castelle C.J."/>
            <person name="Probst A.J."/>
            <person name="Thomas B.C."/>
            <person name="Singh A."/>
            <person name="Wilkins M.J."/>
            <person name="Karaoz U."/>
            <person name="Brodie E.L."/>
            <person name="Williams K.H."/>
            <person name="Hubbard S.S."/>
            <person name="Banfield J.F."/>
        </authorList>
    </citation>
    <scope>NUCLEOTIDE SEQUENCE [LARGE SCALE GENOMIC DNA]</scope>
</reference>
<dbReference type="InterPro" id="IPR036280">
    <property type="entry name" value="Multihaem_cyt_sf"/>
</dbReference>
<feature type="domain" description="Doubled CXXCH motif" evidence="2">
    <location>
        <begin position="97"/>
        <end position="134"/>
    </location>
</feature>
<dbReference type="PANTHER" id="PTHR35038:SF6">
    <property type="entry name" value="SURFACE LOCALIZED DECAHEME CYTOCHROME C LIPOPROTEIN"/>
    <property type="match status" value="1"/>
</dbReference>
<comment type="caution">
    <text evidence="3">The sequence shown here is derived from an EMBL/GenBank/DDBJ whole genome shotgun (WGS) entry which is preliminary data.</text>
</comment>
<dbReference type="SUPFAM" id="SSF48695">
    <property type="entry name" value="Multiheme cytochromes"/>
    <property type="match status" value="1"/>
</dbReference>
<name>A0A1G1KRP6_9BACT</name>
<dbReference type="Proteomes" id="UP000178187">
    <property type="component" value="Unassembled WGS sequence"/>
</dbReference>
<keyword evidence="1" id="KW-0732">Signal</keyword>
<gene>
    <name evidence="3" type="ORF">A3G33_10550</name>
</gene>
<dbReference type="AlphaFoldDB" id="A0A1G1KRP6"/>